<reference evidence="1" key="1">
    <citation type="submission" date="2021-02" db="EMBL/GenBank/DDBJ databases">
        <authorList>
            <person name="Dougan E. K."/>
            <person name="Rhodes N."/>
            <person name="Thang M."/>
            <person name="Chan C."/>
        </authorList>
    </citation>
    <scope>NUCLEOTIDE SEQUENCE</scope>
</reference>
<feature type="non-terminal residue" evidence="1">
    <location>
        <position position="143"/>
    </location>
</feature>
<accession>A0A813BNG8</accession>
<sequence>AIKLEHPVDVTNPVDEVATLAVAACMDLPKRELMHQRKLNLLKAKLLVRQLDQKEAELHESFPPWYRKVVADKKILAWEALLQTYGYDDMEAVKFLRQGVKLVGESDLPECFKPKLVPAMRLSRHASDEDHVKHLHAATDEEV</sequence>
<proteinExistence type="predicted"/>
<feature type="non-terminal residue" evidence="1">
    <location>
        <position position="1"/>
    </location>
</feature>
<protein>
    <submittedName>
        <fullName evidence="1">SLC4A4 protein</fullName>
    </submittedName>
</protein>
<comment type="caution">
    <text evidence="1">The sequence shown here is derived from an EMBL/GenBank/DDBJ whole genome shotgun (WGS) entry which is preliminary data.</text>
</comment>
<keyword evidence="2" id="KW-1185">Reference proteome</keyword>
<evidence type="ECO:0000313" key="2">
    <source>
        <dbReference type="Proteomes" id="UP000601435"/>
    </source>
</evidence>
<dbReference type="Proteomes" id="UP000601435">
    <property type="component" value="Unassembled WGS sequence"/>
</dbReference>
<gene>
    <name evidence="1" type="primary">SLC4A4</name>
    <name evidence="1" type="ORF">SNEC2469_LOCUS31170</name>
</gene>
<dbReference type="AlphaFoldDB" id="A0A813BNG8"/>
<name>A0A813BNG8_9DINO</name>
<evidence type="ECO:0000313" key="1">
    <source>
        <dbReference type="EMBL" id="CAE7913100.1"/>
    </source>
</evidence>
<dbReference type="EMBL" id="CAJNJA010074594">
    <property type="protein sequence ID" value="CAE7913100.1"/>
    <property type="molecule type" value="Genomic_DNA"/>
</dbReference>
<organism evidence="1 2">
    <name type="scientific">Symbiodinium necroappetens</name>
    <dbReference type="NCBI Taxonomy" id="1628268"/>
    <lineage>
        <taxon>Eukaryota</taxon>
        <taxon>Sar</taxon>
        <taxon>Alveolata</taxon>
        <taxon>Dinophyceae</taxon>
        <taxon>Suessiales</taxon>
        <taxon>Symbiodiniaceae</taxon>
        <taxon>Symbiodinium</taxon>
    </lineage>
</organism>